<dbReference type="CDD" id="cd00683">
    <property type="entry name" value="Trans_IPPS_HH"/>
    <property type="match status" value="1"/>
</dbReference>
<dbReference type="InterPro" id="IPR033904">
    <property type="entry name" value="Trans_IPPS_HH"/>
</dbReference>
<protein>
    <submittedName>
        <fullName evidence="4">Squalene/phytoene synthase family protein</fullName>
    </submittedName>
</protein>
<dbReference type="SFLD" id="SFLDS00005">
    <property type="entry name" value="Isoprenoid_Synthase_Type_I"/>
    <property type="match status" value="1"/>
</dbReference>
<dbReference type="SFLD" id="SFLDG01212">
    <property type="entry name" value="Phytoene_synthase_like"/>
    <property type="match status" value="1"/>
</dbReference>
<evidence type="ECO:0000256" key="2">
    <source>
        <dbReference type="ARBA" id="ARBA00022679"/>
    </source>
</evidence>
<keyword evidence="2" id="KW-0808">Transferase</keyword>
<dbReference type="InterPro" id="IPR008949">
    <property type="entry name" value="Isoprenoid_synthase_dom_sf"/>
</dbReference>
<dbReference type="RefSeq" id="WP_341470708.1">
    <property type="nucleotide sequence ID" value="NZ_CP128400.1"/>
</dbReference>
<dbReference type="PROSITE" id="PS01045">
    <property type="entry name" value="SQUALEN_PHYTOEN_SYN_2"/>
    <property type="match status" value="1"/>
</dbReference>
<proteinExistence type="predicted"/>
<dbReference type="Pfam" id="PF00494">
    <property type="entry name" value="SQS_PSY"/>
    <property type="match status" value="1"/>
</dbReference>
<organism evidence="4 5">
    <name type="scientific">Candidatus Chlorohelix allophototropha</name>
    <dbReference type="NCBI Taxonomy" id="3003348"/>
    <lineage>
        <taxon>Bacteria</taxon>
        <taxon>Bacillati</taxon>
        <taxon>Chloroflexota</taxon>
        <taxon>Chloroflexia</taxon>
        <taxon>Candidatus Chloroheliales</taxon>
        <taxon>Candidatus Chloroheliaceae</taxon>
        <taxon>Candidatus Chlorohelix</taxon>
    </lineage>
</organism>
<evidence type="ECO:0000256" key="3">
    <source>
        <dbReference type="SAM" id="MobiDB-lite"/>
    </source>
</evidence>
<dbReference type="EMBL" id="CP128400">
    <property type="protein sequence ID" value="WJW68804.1"/>
    <property type="molecule type" value="Genomic_DNA"/>
</dbReference>
<dbReference type="InterPro" id="IPR019845">
    <property type="entry name" value="Squalene/phytoene_synthase_CS"/>
</dbReference>
<dbReference type="SUPFAM" id="SSF48576">
    <property type="entry name" value="Terpenoid synthases"/>
    <property type="match status" value="1"/>
</dbReference>
<comment type="pathway">
    <text evidence="1">Carotenoid biosynthesis.</text>
</comment>
<feature type="compositionally biased region" description="Basic and acidic residues" evidence="3">
    <location>
        <begin position="24"/>
        <end position="35"/>
    </location>
</feature>
<accession>A0ABY9B6I5</accession>
<name>A0ABY9B6I5_9CHLR</name>
<dbReference type="PANTHER" id="PTHR31480">
    <property type="entry name" value="BIFUNCTIONAL LYCOPENE CYCLASE/PHYTOENE SYNTHASE"/>
    <property type="match status" value="1"/>
</dbReference>
<dbReference type="SFLD" id="SFLDG01018">
    <property type="entry name" value="Squalene/Phytoene_Synthase_Lik"/>
    <property type="match status" value="1"/>
</dbReference>
<feature type="region of interest" description="Disordered" evidence="3">
    <location>
        <begin position="1"/>
        <end position="35"/>
    </location>
</feature>
<evidence type="ECO:0000313" key="5">
    <source>
        <dbReference type="Proteomes" id="UP001431572"/>
    </source>
</evidence>
<evidence type="ECO:0000313" key="4">
    <source>
        <dbReference type="EMBL" id="WJW68804.1"/>
    </source>
</evidence>
<dbReference type="Proteomes" id="UP001431572">
    <property type="component" value="Chromosome 2"/>
</dbReference>
<dbReference type="InterPro" id="IPR044843">
    <property type="entry name" value="Trans_IPPS_bact-type"/>
</dbReference>
<dbReference type="Gene3D" id="1.10.600.10">
    <property type="entry name" value="Farnesyl Diphosphate Synthase"/>
    <property type="match status" value="1"/>
</dbReference>
<keyword evidence="5" id="KW-1185">Reference proteome</keyword>
<gene>
    <name evidence="4" type="ORF">OZ401_004422</name>
</gene>
<reference evidence="4" key="1">
    <citation type="journal article" date="2024" name="Nature">
        <title>Anoxygenic phototroph of the Chloroflexota uses a type I reaction centre.</title>
        <authorList>
            <person name="Tsuji J.M."/>
            <person name="Shaw N.A."/>
            <person name="Nagashima S."/>
            <person name="Venkiteswaran J.J."/>
            <person name="Schiff S.L."/>
            <person name="Watanabe T."/>
            <person name="Fukui M."/>
            <person name="Hanada S."/>
            <person name="Tank M."/>
            <person name="Neufeld J.D."/>
        </authorList>
    </citation>
    <scope>NUCLEOTIDE SEQUENCE</scope>
    <source>
        <strain evidence="4">L227-S17</strain>
    </source>
</reference>
<sequence>MSETFQAKADSGATPLAASAQNEQHQHGHDRFDPTELEKAYELSRRITRKGSKTFYFSTIFLPKEKRRAMWAIYCFCRFTDDMVDTADTADMEELISKLDLWEHELKTSFQQSLPPSQPHMLAWQHTTNFYKIPLHPPLDMIKGVRMDLSQNRYNSFEELRLYCYRVASTVGLMTSQVIGYSEPIALDYAVELGIAMQLTNILRDIGEDTKRGRIYLPLDEMAQFGYTEEELLRGEINERFINLMKFQIERARKFYATAELGIDYLNKDSRLAVATAAHLYSRILDVIERNNYDVFNRRAFVPLDEKIGGLIRVWRKRRKTSRS</sequence>
<dbReference type="InterPro" id="IPR002060">
    <property type="entry name" value="Squ/phyt_synthse"/>
</dbReference>
<evidence type="ECO:0000256" key="1">
    <source>
        <dbReference type="ARBA" id="ARBA00004829"/>
    </source>
</evidence>